<evidence type="ECO:0000256" key="1">
    <source>
        <dbReference type="SAM" id="Phobius"/>
    </source>
</evidence>
<accession>A0ABW2YS81</accession>
<sequence length="153" mass="17543">MNGQLNTARPIAMVAMFVLCLTLAFFWYVFPGQVGFRKKWRRGMQLSGIISMLTGMFIFTDLHDSIINIAGAFALVAVIGTFIGVYMLKWRKLFTMGIFNVILIALNNILYYGDDLKMYLPTVQKITFLSFLLWIGLITVGLYRSKKYPVTRF</sequence>
<feature type="transmembrane region" description="Helical" evidence="1">
    <location>
        <begin position="42"/>
        <end position="60"/>
    </location>
</feature>
<feature type="transmembrane region" description="Helical" evidence="1">
    <location>
        <begin position="12"/>
        <end position="30"/>
    </location>
</feature>
<reference evidence="3" key="1">
    <citation type="journal article" date="2019" name="Int. J. Syst. Evol. Microbiol.">
        <title>The Global Catalogue of Microorganisms (GCM) 10K type strain sequencing project: providing services to taxonomists for standard genome sequencing and annotation.</title>
        <authorList>
            <consortium name="The Broad Institute Genomics Platform"/>
            <consortium name="The Broad Institute Genome Sequencing Center for Infectious Disease"/>
            <person name="Wu L."/>
            <person name="Ma J."/>
        </authorList>
    </citation>
    <scope>NUCLEOTIDE SEQUENCE [LARGE SCALE GENOMIC DNA]</scope>
    <source>
        <strain evidence="3">CCUG 63418</strain>
    </source>
</reference>
<feature type="transmembrane region" description="Helical" evidence="1">
    <location>
        <begin position="125"/>
        <end position="143"/>
    </location>
</feature>
<evidence type="ECO:0008006" key="4">
    <source>
        <dbReference type="Google" id="ProtNLM"/>
    </source>
</evidence>
<gene>
    <name evidence="2" type="ORF">ACFQZS_03425</name>
</gene>
<comment type="caution">
    <text evidence="2">The sequence shown here is derived from an EMBL/GenBank/DDBJ whole genome shotgun (WGS) entry which is preliminary data.</text>
</comment>
<dbReference type="Proteomes" id="UP001596958">
    <property type="component" value="Unassembled WGS sequence"/>
</dbReference>
<name>A0ABW2YS81_9SPHI</name>
<protein>
    <recommendedName>
        <fullName evidence="4">DUF4203 domain-containing protein</fullName>
    </recommendedName>
</protein>
<keyword evidence="3" id="KW-1185">Reference proteome</keyword>
<feature type="transmembrane region" description="Helical" evidence="1">
    <location>
        <begin position="93"/>
        <end position="113"/>
    </location>
</feature>
<keyword evidence="1" id="KW-0812">Transmembrane</keyword>
<proteinExistence type="predicted"/>
<evidence type="ECO:0000313" key="2">
    <source>
        <dbReference type="EMBL" id="MFD0749177.1"/>
    </source>
</evidence>
<keyword evidence="1" id="KW-0472">Membrane</keyword>
<feature type="transmembrane region" description="Helical" evidence="1">
    <location>
        <begin position="66"/>
        <end position="86"/>
    </location>
</feature>
<dbReference type="EMBL" id="JBHTHU010000001">
    <property type="protein sequence ID" value="MFD0749177.1"/>
    <property type="molecule type" value="Genomic_DNA"/>
</dbReference>
<organism evidence="2 3">
    <name type="scientific">Mucilaginibacter calamicampi</name>
    <dbReference type="NCBI Taxonomy" id="1302352"/>
    <lineage>
        <taxon>Bacteria</taxon>
        <taxon>Pseudomonadati</taxon>
        <taxon>Bacteroidota</taxon>
        <taxon>Sphingobacteriia</taxon>
        <taxon>Sphingobacteriales</taxon>
        <taxon>Sphingobacteriaceae</taxon>
        <taxon>Mucilaginibacter</taxon>
    </lineage>
</organism>
<evidence type="ECO:0000313" key="3">
    <source>
        <dbReference type="Proteomes" id="UP001596958"/>
    </source>
</evidence>
<keyword evidence="1" id="KW-1133">Transmembrane helix</keyword>